<keyword evidence="3" id="KW-0732">Signal</keyword>
<comment type="subcellular location">
    <subcellularLocation>
        <location evidence="2">Bacterial flagellum basal body</location>
    </subcellularLocation>
</comment>
<dbReference type="AlphaFoldDB" id="A0A382GBX2"/>
<dbReference type="InterPro" id="IPR001782">
    <property type="entry name" value="Flag_FlgI"/>
</dbReference>
<dbReference type="GO" id="GO:0030288">
    <property type="term" value="C:outer membrane-bounded periplasmic space"/>
    <property type="evidence" value="ECO:0007669"/>
    <property type="project" value="InterPro"/>
</dbReference>
<accession>A0A382GBX2</accession>
<dbReference type="GO" id="GO:0071973">
    <property type="term" value="P:bacterial-type flagellum-dependent cell motility"/>
    <property type="evidence" value="ECO:0007669"/>
    <property type="project" value="InterPro"/>
</dbReference>
<feature type="non-terminal residue" evidence="4">
    <location>
        <position position="210"/>
    </location>
</feature>
<dbReference type="PANTHER" id="PTHR30381">
    <property type="entry name" value="FLAGELLAR P-RING PERIPLASMIC PROTEIN FLGI"/>
    <property type="match status" value="1"/>
</dbReference>
<dbReference type="GO" id="GO:0009428">
    <property type="term" value="C:bacterial-type flagellum basal body, distal rod, P ring"/>
    <property type="evidence" value="ECO:0007669"/>
    <property type="project" value="InterPro"/>
</dbReference>
<evidence type="ECO:0008006" key="5">
    <source>
        <dbReference type="Google" id="ProtNLM"/>
    </source>
</evidence>
<dbReference type="EMBL" id="UINC01054432">
    <property type="protein sequence ID" value="SVB72134.1"/>
    <property type="molecule type" value="Genomic_DNA"/>
</dbReference>
<proteinExistence type="predicted"/>
<sequence>MNSIQQSFFITGIFAAVSSGLFGARIQDLTQVKGSRANQLFGYGIVTGLSGQGDSRIEYTELGILNALERLGVRADKADKSRNIAAVMVTADIGPFAKEGSRIDVTVASIGNADALQGGVLLQTPLFGADGTVYAVAQGAVSIGGLSAGAAGGANVQVNHPTVGMVTNGGIVEREIESNVIGPGNSIEMTLRSPDAMTAVKIAAAVNKFF</sequence>
<dbReference type="GO" id="GO:0005198">
    <property type="term" value="F:structural molecule activity"/>
    <property type="evidence" value="ECO:0007669"/>
    <property type="project" value="InterPro"/>
</dbReference>
<protein>
    <recommendedName>
        <fullName evidence="5">Flagellar basal body P-ring protein FlgI</fullName>
    </recommendedName>
</protein>
<evidence type="ECO:0000256" key="1">
    <source>
        <dbReference type="ARBA" id="ARBA00002591"/>
    </source>
</evidence>
<reference evidence="4" key="1">
    <citation type="submission" date="2018-05" db="EMBL/GenBank/DDBJ databases">
        <authorList>
            <person name="Lanie J.A."/>
            <person name="Ng W.-L."/>
            <person name="Kazmierczak K.M."/>
            <person name="Andrzejewski T.M."/>
            <person name="Davidsen T.M."/>
            <person name="Wayne K.J."/>
            <person name="Tettelin H."/>
            <person name="Glass J.I."/>
            <person name="Rusch D."/>
            <person name="Podicherti R."/>
            <person name="Tsui H.-C.T."/>
            <person name="Winkler M.E."/>
        </authorList>
    </citation>
    <scope>NUCLEOTIDE SEQUENCE</scope>
</reference>
<comment type="function">
    <text evidence="1">Assembles around the rod to form the L-ring and probably protects the motor/basal body from shearing forces during rotation.</text>
</comment>
<dbReference type="Pfam" id="PF02119">
    <property type="entry name" value="FlgI"/>
    <property type="match status" value="1"/>
</dbReference>
<gene>
    <name evidence="4" type="ORF">METZ01_LOCUS224988</name>
</gene>
<name>A0A382GBX2_9ZZZZ</name>
<dbReference type="PANTHER" id="PTHR30381:SF0">
    <property type="entry name" value="FLAGELLAR P-RING PROTEIN"/>
    <property type="match status" value="1"/>
</dbReference>
<evidence type="ECO:0000313" key="4">
    <source>
        <dbReference type="EMBL" id="SVB72134.1"/>
    </source>
</evidence>
<dbReference type="PRINTS" id="PR01010">
    <property type="entry name" value="FLGPRINGFLGI"/>
</dbReference>
<evidence type="ECO:0000256" key="2">
    <source>
        <dbReference type="ARBA" id="ARBA00004117"/>
    </source>
</evidence>
<evidence type="ECO:0000256" key="3">
    <source>
        <dbReference type="ARBA" id="ARBA00022729"/>
    </source>
</evidence>
<organism evidence="4">
    <name type="scientific">marine metagenome</name>
    <dbReference type="NCBI Taxonomy" id="408172"/>
    <lineage>
        <taxon>unclassified sequences</taxon>
        <taxon>metagenomes</taxon>
        <taxon>ecological metagenomes</taxon>
    </lineage>
</organism>